<feature type="compositionally biased region" description="Low complexity" evidence="1">
    <location>
        <begin position="496"/>
        <end position="506"/>
    </location>
</feature>
<feature type="domain" description="Gfd2/YDR514C-like C-terminal" evidence="2">
    <location>
        <begin position="195"/>
        <end position="377"/>
    </location>
</feature>
<protein>
    <recommendedName>
        <fullName evidence="2">Gfd2/YDR514C-like C-terminal domain-containing protein</fullName>
    </recommendedName>
</protein>
<dbReference type="Pfam" id="PF21762">
    <property type="entry name" value="DEDDh_C"/>
    <property type="match status" value="1"/>
</dbReference>
<evidence type="ECO:0000313" key="3">
    <source>
        <dbReference type="EMBL" id="ORX35755.1"/>
    </source>
</evidence>
<reference evidence="3 4" key="1">
    <citation type="submission" date="2017-03" db="EMBL/GenBank/DDBJ databases">
        <title>Widespread Adenine N6-methylation of Active Genes in Fungi.</title>
        <authorList>
            <consortium name="DOE Joint Genome Institute"/>
            <person name="Mondo S.J."/>
            <person name="Dannebaum R.O."/>
            <person name="Kuo R.C."/>
            <person name="Louie K.B."/>
            <person name="Bewick A.J."/>
            <person name="Labutti K."/>
            <person name="Haridas S."/>
            <person name="Kuo A."/>
            <person name="Salamov A."/>
            <person name="Ahrendt S.R."/>
            <person name="Lau R."/>
            <person name="Bowen B.P."/>
            <person name="Lipzen A."/>
            <person name="Sullivan W."/>
            <person name="Andreopoulos W.B."/>
            <person name="Clum A."/>
            <person name="Lindquist E."/>
            <person name="Daum C."/>
            <person name="Northen T.R."/>
            <person name="Ramamoorthy G."/>
            <person name="Schmitz R.J."/>
            <person name="Gryganskyi A."/>
            <person name="Culley D."/>
            <person name="Magnuson J."/>
            <person name="James T.Y."/>
            <person name="O'Malley M.A."/>
            <person name="Stajich J.E."/>
            <person name="Spatafora J.W."/>
            <person name="Visel A."/>
            <person name="Grigoriev I.V."/>
        </authorList>
    </citation>
    <scope>NUCLEOTIDE SEQUENCE [LARGE SCALE GENOMIC DNA]</scope>
    <source>
        <strain evidence="3 4">NRRL Y-17943</strain>
    </source>
</reference>
<feature type="region of interest" description="Disordered" evidence="1">
    <location>
        <begin position="409"/>
        <end position="522"/>
    </location>
</feature>
<name>A0A1Y1UF96_9TREE</name>
<feature type="compositionally biased region" description="Basic and acidic residues" evidence="1">
    <location>
        <begin position="507"/>
        <end position="522"/>
    </location>
</feature>
<dbReference type="RefSeq" id="XP_021869919.1">
    <property type="nucleotide sequence ID" value="XM_022019240.1"/>
</dbReference>
<proteinExistence type="predicted"/>
<dbReference type="GeneID" id="33561049"/>
<dbReference type="InParanoid" id="A0A1Y1UF96"/>
<comment type="caution">
    <text evidence="3">The sequence shown here is derived from an EMBL/GenBank/DDBJ whole genome shotgun (WGS) entry which is preliminary data.</text>
</comment>
<accession>A0A1Y1UF96</accession>
<dbReference type="STRING" id="4999.A0A1Y1UF96"/>
<evidence type="ECO:0000256" key="1">
    <source>
        <dbReference type="SAM" id="MobiDB-lite"/>
    </source>
</evidence>
<dbReference type="PANTHER" id="PTHR28083:SF1">
    <property type="entry name" value="GOOD FOR FULL DBP5 ACTIVITY PROTEIN 2"/>
    <property type="match status" value="1"/>
</dbReference>
<dbReference type="OrthoDB" id="5953249at2759"/>
<dbReference type="InterPro" id="IPR048519">
    <property type="entry name" value="Gfd2/YDR514C-like_C"/>
</dbReference>
<gene>
    <name evidence="3" type="ORF">BD324DRAFT_75812</name>
</gene>
<dbReference type="GO" id="GO:0005634">
    <property type="term" value="C:nucleus"/>
    <property type="evidence" value="ECO:0007669"/>
    <property type="project" value="TreeGrafter"/>
</dbReference>
<dbReference type="InterPro" id="IPR040151">
    <property type="entry name" value="Gfd2/YDR514C-like"/>
</dbReference>
<dbReference type="EMBL" id="NBSH01000010">
    <property type="protein sequence ID" value="ORX35755.1"/>
    <property type="molecule type" value="Genomic_DNA"/>
</dbReference>
<feature type="compositionally biased region" description="Polar residues" evidence="1">
    <location>
        <begin position="481"/>
        <end position="495"/>
    </location>
</feature>
<sequence>MAEAAKYGNPTEFDIELHSIYAAYLGYFESTDLSWWEKSWGGYFTGFNEFLQHGWEVMVVVNTATGRAHIAARSEQIALFARMIRTRYGESLPKDPPTTLPLDPVPTKTLSLRRLVKVSDLASYKKLSLTLPAAELAFLRQRVRSGTVDTIERLFHEGDEHGAGYTWACVQTTWWDRGGAPSGIIPGSGRTASASKGLVLEVGMAVLRCANLRAVNVWPPVPEENYRKAHFIVEEWVDKRTNYNPPSYPRSYGFGRSHFVSEREMPRILDASIAAIASQGTENQANTLILIGCGDQSPLPLAANSSVPNNVLYLDVLALEYRFLRRARDQGVTGIPDRHGPLPHLTALLEVLQIPTTPNVPLGNAGNEAFYILLAFQKLMLADTSIPNVLYQVNTYQEVPHIRPFAHTQRRFSSPSQIEGPPPSIARPSSGMLEDFGGPSTSSRNTAPRARTVYWDDAHHSSAEGSPSPPRDRQALKRNAHSTSTLPVGRSASQGPSPLREPLPLSSDKDGKRESKMRSDKSVKDLAGALARFWVG</sequence>
<organism evidence="3 4">
    <name type="scientific">Kockovaella imperatae</name>
    <dbReference type="NCBI Taxonomy" id="4999"/>
    <lineage>
        <taxon>Eukaryota</taxon>
        <taxon>Fungi</taxon>
        <taxon>Dikarya</taxon>
        <taxon>Basidiomycota</taxon>
        <taxon>Agaricomycotina</taxon>
        <taxon>Tremellomycetes</taxon>
        <taxon>Tremellales</taxon>
        <taxon>Cuniculitremaceae</taxon>
        <taxon>Kockovaella</taxon>
    </lineage>
</organism>
<dbReference type="AlphaFoldDB" id="A0A1Y1UF96"/>
<evidence type="ECO:0000259" key="2">
    <source>
        <dbReference type="Pfam" id="PF21762"/>
    </source>
</evidence>
<dbReference type="Proteomes" id="UP000193218">
    <property type="component" value="Unassembled WGS sequence"/>
</dbReference>
<dbReference type="PANTHER" id="PTHR28083">
    <property type="entry name" value="GOOD FOR FULL DBP5 ACTIVITY PROTEIN 2"/>
    <property type="match status" value="1"/>
</dbReference>
<evidence type="ECO:0000313" key="4">
    <source>
        <dbReference type="Proteomes" id="UP000193218"/>
    </source>
</evidence>
<keyword evidence="4" id="KW-1185">Reference proteome</keyword>